<dbReference type="GO" id="GO:0008283">
    <property type="term" value="P:cell population proliferation"/>
    <property type="evidence" value="ECO:0007669"/>
    <property type="project" value="TreeGrafter"/>
</dbReference>
<dbReference type="GO" id="GO:0051897">
    <property type="term" value="P:positive regulation of phosphatidylinositol 3-kinase/protein kinase B signal transduction"/>
    <property type="evidence" value="ECO:0007669"/>
    <property type="project" value="TreeGrafter"/>
</dbReference>
<dbReference type="Gene3D" id="1.10.100.10">
    <property type="entry name" value="Insulin-like"/>
    <property type="match status" value="1"/>
</dbReference>
<dbReference type="InterPro" id="IPR016179">
    <property type="entry name" value="Insulin-like"/>
</dbReference>
<evidence type="ECO:0000256" key="2">
    <source>
        <dbReference type="ARBA" id="ARBA00023157"/>
    </source>
</evidence>
<keyword evidence="6" id="KW-1185">Reference proteome</keyword>
<dbReference type="Proteomes" id="UP000683360">
    <property type="component" value="Unassembled WGS sequence"/>
</dbReference>
<evidence type="ECO:0000259" key="4">
    <source>
        <dbReference type="SMART" id="SM00078"/>
    </source>
</evidence>
<accession>A0A8S3TIY9</accession>
<dbReference type="AlphaFoldDB" id="A0A8S3TIY9"/>
<dbReference type="Pfam" id="PF00049">
    <property type="entry name" value="Insulin"/>
    <property type="match status" value="1"/>
</dbReference>
<dbReference type="EMBL" id="CAJPWZ010002149">
    <property type="protein sequence ID" value="CAG2231588.1"/>
    <property type="molecule type" value="Genomic_DNA"/>
</dbReference>
<evidence type="ECO:0000313" key="6">
    <source>
        <dbReference type="Proteomes" id="UP000683360"/>
    </source>
</evidence>
<evidence type="ECO:0000256" key="1">
    <source>
        <dbReference type="ARBA" id="ARBA00009034"/>
    </source>
</evidence>
<dbReference type="PANTHER" id="PTHR46845:SF1">
    <property type="entry name" value="INSULIN-LIKE GROWTH FACTOR I"/>
    <property type="match status" value="1"/>
</dbReference>
<dbReference type="GO" id="GO:0005179">
    <property type="term" value="F:hormone activity"/>
    <property type="evidence" value="ECO:0007669"/>
    <property type="project" value="InterPro"/>
</dbReference>
<dbReference type="PRINTS" id="PR00276">
    <property type="entry name" value="INSULINFAMLY"/>
</dbReference>
<proteinExistence type="inferred from homology"/>
<dbReference type="OrthoDB" id="6073607at2759"/>
<keyword evidence="3" id="KW-0964">Secreted</keyword>
<dbReference type="PROSITE" id="PS00262">
    <property type="entry name" value="INSULIN"/>
    <property type="match status" value="1"/>
</dbReference>
<keyword evidence="2" id="KW-1015">Disulfide bond</keyword>
<comment type="subcellular location">
    <subcellularLocation>
        <location evidence="3">Secreted</location>
    </subcellularLocation>
</comment>
<dbReference type="GO" id="GO:0005159">
    <property type="term" value="F:insulin-like growth factor receptor binding"/>
    <property type="evidence" value="ECO:0007669"/>
    <property type="project" value="TreeGrafter"/>
</dbReference>
<dbReference type="PANTHER" id="PTHR46845">
    <property type="entry name" value="INSULIN-LIKE GROWTH FACTOR I"/>
    <property type="match status" value="1"/>
</dbReference>
<dbReference type="GO" id="GO:0043066">
    <property type="term" value="P:negative regulation of apoptotic process"/>
    <property type="evidence" value="ECO:0007669"/>
    <property type="project" value="TreeGrafter"/>
</dbReference>
<evidence type="ECO:0000313" key="5">
    <source>
        <dbReference type="EMBL" id="CAG2231588.1"/>
    </source>
</evidence>
<gene>
    <name evidence="5" type="ORF">MEDL_44305</name>
</gene>
<feature type="domain" description="Insulin-like" evidence="4">
    <location>
        <begin position="53"/>
        <end position="119"/>
    </location>
</feature>
<reference evidence="5" key="1">
    <citation type="submission" date="2021-03" db="EMBL/GenBank/DDBJ databases">
        <authorList>
            <person name="Bekaert M."/>
        </authorList>
    </citation>
    <scope>NUCLEOTIDE SEQUENCE</scope>
</reference>
<dbReference type="SUPFAM" id="SSF56994">
    <property type="entry name" value="Insulin-like"/>
    <property type="match status" value="1"/>
</dbReference>
<evidence type="ECO:0000256" key="3">
    <source>
        <dbReference type="RuleBase" id="RU000406"/>
    </source>
</evidence>
<dbReference type="InterPro" id="IPR022352">
    <property type="entry name" value="Ins/IGF/rlx"/>
</dbReference>
<protein>
    <submittedName>
        <fullName evidence="5">IGF1</fullName>
    </submittedName>
</protein>
<comment type="similarity">
    <text evidence="1 3">Belongs to the insulin family.</text>
</comment>
<dbReference type="InterPro" id="IPR022353">
    <property type="entry name" value="Insulin_CS"/>
</dbReference>
<dbReference type="GO" id="GO:0048009">
    <property type="term" value="P:insulin-like growth factor receptor signaling pathway"/>
    <property type="evidence" value="ECO:0007669"/>
    <property type="project" value="TreeGrafter"/>
</dbReference>
<dbReference type="GO" id="GO:0005615">
    <property type="term" value="C:extracellular space"/>
    <property type="evidence" value="ECO:0007669"/>
    <property type="project" value="TreeGrafter"/>
</dbReference>
<dbReference type="SMART" id="SM00078">
    <property type="entry name" value="IlGF"/>
    <property type="match status" value="1"/>
</dbReference>
<dbReference type="InterPro" id="IPR036438">
    <property type="entry name" value="Insulin-like_sf"/>
</dbReference>
<comment type="caution">
    <text evidence="5">The sequence shown here is derived from an EMBL/GenBank/DDBJ whole genome shotgun (WGS) entry which is preliminary data.</text>
</comment>
<sequence>MEITNKLTEEQCLHDKMLEHRHTTISFIFQKLQLFSILVVLLSLPTTTFAQDVYLCGSQLTSALESICQGEYHDVRHSERSAQPSYLHDNLVLRSQQHSGIIDECCYAICSFETLQSYCLHPQTTEKIIEINTHEPERETTTATTLISTLRPTTTTPESVKSRNKGRKGFKTLFYIRGPGLHPTRLPYPTPSI</sequence>
<name>A0A8S3TIY9_MYTED</name>
<dbReference type="GO" id="GO:0008284">
    <property type="term" value="P:positive regulation of cell population proliferation"/>
    <property type="evidence" value="ECO:0007669"/>
    <property type="project" value="TreeGrafter"/>
</dbReference>
<organism evidence="5 6">
    <name type="scientific">Mytilus edulis</name>
    <name type="common">Blue mussel</name>
    <dbReference type="NCBI Taxonomy" id="6550"/>
    <lineage>
        <taxon>Eukaryota</taxon>
        <taxon>Metazoa</taxon>
        <taxon>Spiralia</taxon>
        <taxon>Lophotrochozoa</taxon>
        <taxon>Mollusca</taxon>
        <taxon>Bivalvia</taxon>
        <taxon>Autobranchia</taxon>
        <taxon>Pteriomorphia</taxon>
        <taxon>Mytilida</taxon>
        <taxon>Mytiloidea</taxon>
        <taxon>Mytilidae</taxon>
        <taxon>Mytilinae</taxon>
        <taxon>Mytilus</taxon>
    </lineage>
</organism>